<sequence>MKYNKLIRDKIPEIMEGKWVKFTSHIADNEEYWLKLKEKLQEEVTEVLEDDSVLIEELADTLEVIYAICDFKWISREDLEKLRKEKQEKRWGFKDRIILDETD</sequence>
<dbReference type="EMBL" id="AMFJ01021615">
    <property type="protein sequence ID" value="EKD66593.1"/>
    <property type="molecule type" value="Genomic_DNA"/>
</dbReference>
<accession>K2BCV3</accession>
<comment type="caution">
    <text evidence="1">The sequence shown here is derived from an EMBL/GenBank/DDBJ whole genome shotgun (WGS) entry which is preliminary data.</text>
</comment>
<evidence type="ECO:0000313" key="1">
    <source>
        <dbReference type="EMBL" id="EKD66593.1"/>
    </source>
</evidence>
<reference evidence="1" key="1">
    <citation type="journal article" date="2012" name="Science">
        <title>Fermentation, hydrogen, and sulfur metabolism in multiple uncultivated bacterial phyla.</title>
        <authorList>
            <person name="Wrighton K.C."/>
            <person name="Thomas B.C."/>
            <person name="Sharon I."/>
            <person name="Miller C.S."/>
            <person name="Castelle C.J."/>
            <person name="VerBerkmoes N.C."/>
            <person name="Wilkins M.J."/>
            <person name="Hettich R.L."/>
            <person name="Lipton M.S."/>
            <person name="Williams K.H."/>
            <person name="Long P.E."/>
            <person name="Banfield J.F."/>
        </authorList>
    </citation>
    <scope>NUCLEOTIDE SEQUENCE [LARGE SCALE GENOMIC DNA]</scope>
</reference>
<proteinExistence type="predicted"/>
<dbReference type="AlphaFoldDB" id="K2BCV3"/>
<organism evidence="1">
    <name type="scientific">uncultured bacterium</name>
    <name type="common">gcode 4</name>
    <dbReference type="NCBI Taxonomy" id="1234023"/>
    <lineage>
        <taxon>Bacteria</taxon>
        <taxon>environmental samples</taxon>
    </lineage>
</organism>
<gene>
    <name evidence="1" type="ORF">ACD_49C00029G0021</name>
</gene>
<evidence type="ECO:0008006" key="2">
    <source>
        <dbReference type="Google" id="ProtNLM"/>
    </source>
</evidence>
<dbReference type="CDD" id="cd11532">
    <property type="entry name" value="NTP-PPase_COG4997"/>
    <property type="match status" value="1"/>
</dbReference>
<protein>
    <recommendedName>
        <fullName evidence="2">Phosphoribosyl-ATP pyrophosphohydrolase</fullName>
    </recommendedName>
</protein>
<dbReference type="InterPro" id="IPR038735">
    <property type="entry name" value="MSMEG_1276-like_NTP-PPase_dom"/>
</dbReference>
<dbReference type="SUPFAM" id="SSF101386">
    <property type="entry name" value="all-alpha NTP pyrophosphatases"/>
    <property type="match status" value="1"/>
</dbReference>
<name>K2BCV3_9BACT</name>